<dbReference type="Proteomes" id="UP000562254">
    <property type="component" value="Unassembled WGS sequence"/>
</dbReference>
<dbReference type="InterPro" id="IPR038225">
    <property type="entry name" value="TagF_sf"/>
</dbReference>
<dbReference type="NCBIfam" id="TIGR03373">
    <property type="entry name" value="VI_minor_4"/>
    <property type="match status" value="1"/>
</dbReference>
<gene>
    <name evidence="2" type="ORF">FHS88_002758</name>
</gene>
<reference evidence="2 3" key="1">
    <citation type="submission" date="2020-08" db="EMBL/GenBank/DDBJ databases">
        <title>Genomic Encyclopedia of Type Strains, Phase IV (KMG-IV): sequencing the most valuable type-strain genomes for metagenomic binning, comparative biology and taxonomic classification.</title>
        <authorList>
            <person name="Goeker M."/>
        </authorList>
    </citation>
    <scope>NUCLEOTIDE SEQUENCE [LARGE SCALE GENOMIC DNA]</scope>
    <source>
        <strain evidence="2 3">DSM 25895</strain>
    </source>
</reference>
<evidence type="ECO:0000313" key="3">
    <source>
        <dbReference type="Proteomes" id="UP000562254"/>
    </source>
</evidence>
<comment type="caution">
    <text evidence="2">The sequence shown here is derived from an EMBL/GenBank/DDBJ whole genome shotgun (WGS) entry which is preliminary data.</text>
</comment>
<feature type="compositionally biased region" description="Low complexity" evidence="1">
    <location>
        <begin position="293"/>
        <end position="306"/>
    </location>
</feature>
<feature type="region of interest" description="Disordered" evidence="1">
    <location>
        <begin position="177"/>
        <end position="229"/>
    </location>
</feature>
<accession>A0A840Y9C3</accession>
<feature type="region of interest" description="Disordered" evidence="1">
    <location>
        <begin position="276"/>
        <end position="334"/>
    </location>
</feature>
<evidence type="ECO:0000256" key="1">
    <source>
        <dbReference type="SAM" id="MobiDB-lite"/>
    </source>
</evidence>
<proteinExistence type="predicted"/>
<dbReference type="Pfam" id="PF09867">
    <property type="entry name" value="TagF_N"/>
    <property type="match status" value="1"/>
</dbReference>
<dbReference type="AlphaFoldDB" id="A0A840Y9C3"/>
<keyword evidence="3" id="KW-1185">Reference proteome</keyword>
<dbReference type="EMBL" id="JACIJE010000007">
    <property type="protein sequence ID" value="MBB5690623.1"/>
    <property type="molecule type" value="Genomic_DNA"/>
</dbReference>
<feature type="region of interest" description="Disordered" evidence="1">
    <location>
        <begin position="347"/>
        <end position="369"/>
    </location>
</feature>
<sequence length="460" mass="44428">MPDPRPLTGLYGKVPAHGDFVRRGLPTSFVGPWDEWLQHGMAAARERLGPRWAEAWDGAPAWRFALPAGACGPDAVAGVMLASEDMVGRRFPITLAALLPPGAPTPEEAWFAALEAAAIAGRRGRADADALLAAIPRPGDAVVAALPLDDGAAGAAETAAPDPAAWAAAWETVAPAPVGDAPEATPQDEPGDVLALLGGGPRALGDAAHPAPLPGGSEPSVSAPGGGDSADVLALLGAADPPAGDAANPAGLPGGSAAAFPAPGGHDSADVLALFAGGGDRAGPERGNADSPNSAGNAAGRASGGAPDPWAPAALPGAMAGDQPVPGDADGGGADVLVLLTRDAGSRLAAGGDPPPNTPGGVLALSGDGADSSASVAAMQDPLSAAGGTLPFLAGEGSAAASGPAPAPSAPLMPRGDPAPSAPPGGGWWTRGAARVPACVRAIPRLPPASDFVSLLEADA</sequence>
<dbReference type="RefSeq" id="WP_184485589.1">
    <property type="nucleotide sequence ID" value="NZ_JACIJE010000007.1"/>
</dbReference>
<organism evidence="2 3">
    <name type="scientific">Neoroseomonas alkaliterrae</name>
    <dbReference type="NCBI Taxonomy" id="1452450"/>
    <lineage>
        <taxon>Bacteria</taxon>
        <taxon>Pseudomonadati</taxon>
        <taxon>Pseudomonadota</taxon>
        <taxon>Alphaproteobacteria</taxon>
        <taxon>Acetobacterales</taxon>
        <taxon>Acetobacteraceae</taxon>
        <taxon>Neoroseomonas</taxon>
    </lineage>
</organism>
<dbReference type="Gene3D" id="3.40.1730.10">
    <property type="entry name" value="pa0076 domain"/>
    <property type="match status" value="1"/>
</dbReference>
<protein>
    <submittedName>
        <fullName evidence="2">Type VI secretion system ImpM family protein</fullName>
    </submittedName>
</protein>
<evidence type="ECO:0000313" key="2">
    <source>
        <dbReference type="EMBL" id="MBB5690623.1"/>
    </source>
</evidence>
<dbReference type="InterPro" id="IPR017748">
    <property type="entry name" value="TagF"/>
</dbReference>
<name>A0A840Y9C3_9PROT</name>
<feature type="region of interest" description="Disordered" evidence="1">
    <location>
        <begin position="397"/>
        <end position="428"/>
    </location>
</feature>